<feature type="region of interest" description="Disordered" evidence="6">
    <location>
        <begin position="823"/>
        <end position="853"/>
    </location>
</feature>
<proteinExistence type="predicted"/>
<evidence type="ECO:0000256" key="2">
    <source>
        <dbReference type="ARBA" id="ARBA00023015"/>
    </source>
</evidence>
<feature type="domain" description="Xylanolytic transcriptional activator regulatory" evidence="8">
    <location>
        <begin position="380"/>
        <end position="461"/>
    </location>
</feature>
<dbReference type="Pfam" id="PF04082">
    <property type="entry name" value="Fungal_trans"/>
    <property type="match status" value="1"/>
</dbReference>
<dbReference type="CDD" id="cd12148">
    <property type="entry name" value="fungal_TF_MHR"/>
    <property type="match status" value="1"/>
</dbReference>
<dbReference type="PANTHER" id="PTHR47540:SF2">
    <property type="entry name" value="ZN(II)2CYS6 TRANSCRIPTION FACTOR (EUROFUNG)"/>
    <property type="match status" value="1"/>
</dbReference>
<keyword evidence="4" id="KW-0804">Transcription</keyword>
<comment type="caution">
    <text evidence="9">The sequence shown here is derived from an EMBL/GenBank/DDBJ whole genome shotgun (WGS) entry which is preliminary data.</text>
</comment>
<organism evidence="9 10">
    <name type="scientific">Purpureocillium lilacinum</name>
    <name type="common">Paecilomyces lilacinus</name>
    <dbReference type="NCBI Taxonomy" id="33203"/>
    <lineage>
        <taxon>Eukaryota</taxon>
        <taxon>Fungi</taxon>
        <taxon>Dikarya</taxon>
        <taxon>Ascomycota</taxon>
        <taxon>Pezizomycotina</taxon>
        <taxon>Sordariomycetes</taxon>
        <taxon>Hypocreomycetidae</taxon>
        <taxon>Hypocreales</taxon>
        <taxon>Ophiocordycipitaceae</taxon>
        <taxon>Purpureocillium</taxon>
    </lineage>
</organism>
<keyword evidence="7" id="KW-0812">Transmembrane</keyword>
<sequence length="853" mass="95049">MTTINAEHRTAPEQEAAVQYAIPTGNGRKIAQVNNWSGGRRALELDPTPYPVPGSLERSAEPVIIASRRSSNAPVLFPVPYAPRENWLASIIPFTAVAGPRHRRGPQICDLISSPLTTRQVLGKGIYHDWSVYSEKFSRNPSPSGAHHTTAPGPRAECGQTGGIGTPIGVTAVSEHSELESTEIEGQIVDSTSNLNFMHRAWRRLALQTRSTLPSLLTTPEQQQSLTCAGDRPFKTANKACIDFRDTEEATAYLDYYFDNCVVTYRLLHRQTCRAIRDSVLSSAQAGRRPENEVGHAKVSLISCIFAIAIIRKSKLLNHDSSAGVGDRNGVASAIQLSELYFENARRLSQMETGYPKLESVQSRVLQVLYLLQTSRMNEAWYIFGTVITILSALGLHRKATKQGSGPGTTGCSDYIATQCSRRTFWVVYTIDKYLAVVFGRPRFLHDDEINQDFPDLVNDEDMTSEGPADTEPRTDCNVDSLIFHARIARIIGGISQDVYSLQITSDAERLLLAESYTGMLREWLHELPPHLGSVRPSSLVPGFRRQCMALKLAYSHAVMHANRPFLLENAIPTDSLETERRVEDCMGGAKMALETVEHMVSDGSLFHSLWWTPYVAFCALAVVYVWEIQHRSTSFPDKQRNSALLALAERCQGYLTQSLPDESLSRRYGIILEELRLEAKQSRHCDAAAQAPEVATGQQSASRGCLDANMATTNTPEPTIRAGDPDEFQSTSNLLSQWQPTDWLDLDSSVLNFFNEVDGSYPLKENKSQRVPQFQGHGTFAILDVIFNFWPIFTTLIILFVLSTRKQDGVWTTYEPVYPSAHEMPAQRRPGATTMTPRTKPSRRAGTNRRPR</sequence>
<protein>
    <submittedName>
        <fullName evidence="9">Transcriptional regulator family: Fungal Specific TF</fullName>
    </submittedName>
</protein>
<dbReference type="EMBL" id="JAWRVI010000024">
    <property type="protein sequence ID" value="KAK4088582.1"/>
    <property type="molecule type" value="Genomic_DNA"/>
</dbReference>
<evidence type="ECO:0000256" key="7">
    <source>
        <dbReference type="SAM" id="Phobius"/>
    </source>
</evidence>
<evidence type="ECO:0000256" key="1">
    <source>
        <dbReference type="ARBA" id="ARBA00004123"/>
    </source>
</evidence>
<feature type="region of interest" description="Disordered" evidence="6">
    <location>
        <begin position="456"/>
        <end position="475"/>
    </location>
</feature>
<keyword evidence="3" id="KW-0238">DNA-binding</keyword>
<dbReference type="SMART" id="SM00906">
    <property type="entry name" value="Fungal_trans"/>
    <property type="match status" value="1"/>
</dbReference>
<dbReference type="PANTHER" id="PTHR47540">
    <property type="entry name" value="THIAMINE REPRESSIBLE GENES REGULATORY PROTEIN THI5"/>
    <property type="match status" value="1"/>
</dbReference>
<comment type="subcellular location">
    <subcellularLocation>
        <location evidence="1">Nucleus</location>
    </subcellularLocation>
</comment>
<reference evidence="9 10" key="1">
    <citation type="journal article" date="2024" name="Microbiol. Resour. Announc.">
        <title>Genome annotations for the ascomycete fungi Trichoderma harzianum, Trichoderma aggressivum, and Purpureocillium lilacinum.</title>
        <authorList>
            <person name="Beijen E.P.W."/>
            <person name="Ohm R.A."/>
        </authorList>
    </citation>
    <scope>NUCLEOTIDE SEQUENCE [LARGE SCALE GENOMIC DNA]</scope>
    <source>
        <strain evidence="9 10">CBS 150709</strain>
    </source>
</reference>
<dbReference type="Proteomes" id="UP001287286">
    <property type="component" value="Unassembled WGS sequence"/>
</dbReference>
<feature type="region of interest" description="Disordered" evidence="6">
    <location>
        <begin position="138"/>
        <end position="163"/>
    </location>
</feature>
<keyword evidence="10" id="KW-1185">Reference proteome</keyword>
<gene>
    <name evidence="9" type="ORF">Purlil1_7133</name>
</gene>
<evidence type="ECO:0000259" key="8">
    <source>
        <dbReference type="SMART" id="SM00906"/>
    </source>
</evidence>
<name>A0ABR0BX48_PURLI</name>
<dbReference type="InterPro" id="IPR007219">
    <property type="entry name" value="XnlR_reg_dom"/>
</dbReference>
<dbReference type="InterPro" id="IPR051711">
    <property type="entry name" value="Stress_Response_Reg"/>
</dbReference>
<accession>A0ABR0BX48</accession>
<evidence type="ECO:0000256" key="5">
    <source>
        <dbReference type="ARBA" id="ARBA00023242"/>
    </source>
</evidence>
<evidence type="ECO:0000256" key="6">
    <source>
        <dbReference type="SAM" id="MobiDB-lite"/>
    </source>
</evidence>
<evidence type="ECO:0000256" key="3">
    <source>
        <dbReference type="ARBA" id="ARBA00023125"/>
    </source>
</evidence>
<evidence type="ECO:0000256" key="4">
    <source>
        <dbReference type="ARBA" id="ARBA00023163"/>
    </source>
</evidence>
<keyword evidence="7" id="KW-1133">Transmembrane helix</keyword>
<keyword evidence="5" id="KW-0539">Nucleus</keyword>
<feature type="transmembrane region" description="Helical" evidence="7">
    <location>
        <begin position="781"/>
        <end position="803"/>
    </location>
</feature>
<feature type="compositionally biased region" description="Basic residues" evidence="6">
    <location>
        <begin position="841"/>
        <end position="853"/>
    </location>
</feature>
<keyword evidence="2" id="KW-0805">Transcription regulation</keyword>
<evidence type="ECO:0000313" key="9">
    <source>
        <dbReference type="EMBL" id="KAK4088582.1"/>
    </source>
</evidence>
<evidence type="ECO:0000313" key="10">
    <source>
        <dbReference type="Proteomes" id="UP001287286"/>
    </source>
</evidence>
<keyword evidence="7" id="KW-0472">Membrane</keyword>